<keyword evidence="2" id="KW-1185">Reference proteome</keyword>
<evidence type="ECO:0000313" key="1">
    <source>
        <dbReference type="EMBL" id="KAG6524645.1"/>
    </source>
</evidence>
<proteinExistence type="predicted"/>
<dbReference type="Gene3D" id="3.40.50.720">
    <property type="entry name" value="NAD(P)-binding Rossmann-like Domain"/>
    <property type="match status" value="1"/>
</dbReference>
<dbReference type="Proteomes" id="UP000734854">
    <property type="component" value="Unassembled WGS sequence"/>
</dbReference>
<evidence type="ECO:0000313" key="2">
    <source>
        <dbReference type="Proteomes" id="UP000734854"/>
    </source>
</evidence>
<comment type="caution">
    <text evidence="1">The sequence shown here is derived from an EMBL/GenBank/DDBJ whole genome shotgun (WGS) entry which is preliminary data.</text>
</comment>
<name>A0A8J5HEU6_ZINOF</name>
<accession>A0A8J5HEU6</accession>
<gene>
    <name evidence="1" type="ORF">ZIOFF_014580</name>
</gene>
<sequence>MSIEQMIPRVRNSRQAPVAAVLGRVRRRPRFPVLRRVAVPSELREVRNVQNPRLLPATLHPLHRLADDPVVPWLRPGRRGTPFRLRVGRACPSLIPRPGIDRPAKCFLGIHGHVYASADLKIHSPEAYRLVSNLYFQMPEQFVQVHLRSGGLLLVPPMAGVEDQHVGVHPALGLPVERVEVDGAPDLARGGRRRPADGGEERGAVVLHREVVVAEDDGEEALVLRYGAAVLLVDARLVDRRFGQQAHERLPLVSPDRIADEDYLPPSSLMGAAGLDGKSGWKRAASLEEEQQLRKLFFDRRLEEGSFFRKLFFGRRLEEGNPFLSLVLHGDDNHCCLEAEFRVERQSRLDLEKIGWDMQAFLDQMSATPHRFASQETQDPNNPPDLNIDIYTTPSSYIQTSIQNLLRREPLKLVDGGQSQRTHLAKQNHSGLSQENPARANGHIFNVGNPNNETIVKQLAEIMTRFTQKYQGSLLWMYLQLMLARESSMAKDTMTDLLDSTLTYQHKTYAEGIRRSLAKPAASN</sequence>
<protein>
    <submittedName>
        <fullName evidence="1">Uncharacterized protein</fullName>
    </submittedName>
</protein>
<dbReference type="AlphaFoldDB" id="A0A8J5HEU6"/>
<organism evidence="1 2">
    <name type="scientific">Zingiber officinale</name>
    <name type="common">Ginger</name>
    <name type="synonym">Amomum zingiber</name>
    <dbReference type="NCBI Taxonomy" id="94328"/>
    <lineage>
        <taxon>Eukaryota</taxon>
        <taxon>Viridiplantae</taxon>
        <taxon>Streptophyta</taxon>
        <taxon>Embryophyta</taxon>
        <taxon>Tracheophyta</taxon>
        <taxon>Spermatophyta</taxon>
        <taxon>Magnoliopsida</taxon>
        <taxon>Liliopsida</taxon>
        <taxon>Zingiberales</taxon>
        <taxon>Zingiberaceae</taxon>
        <taxon>Zingiber</taxon>
    </lineage>
</organism>
<reference evidence="1 2" key="1">
    <citation type="submission" date="2020-08" db="EMBL/GenBank/DDBJ databases">
        <title>Plant Genome Project.</title>
        <authorList>
            <person name="Zhang R.-G."/>
        </authorList>
    </citation>
    <scope>NUCLEOTIDE SEQUENCE [LARGE SCALE GENOMIC DNA]</scope>
    <source>
        <tissue evidence="1">Rhizome</tissue>
    </source>
</reference>
<dbReference type="EMBL" id="JACMSC010000004">
    <property type="protein sequence ID" value="KAG6524645.1"/>
    <property type="molecule type" value="Genomic_DNA"/>
</dbReference>